<reference evidence="2 3" key="1">
    <citation type="journal article" date="2014" name="Int. J. Syst. Evol. Microbiol.">
        <title>Complete genome sequence of Corynebacterium casei LMG S-19264T (=DSM 44701T), isolated from a smear-ripened cheese.</title>
        <authorList>
            <consortium name="US DOE Joint Genome Institute (JGI-PGF)"/>
            <person name="Walter F."/>
            <person name="Albersmeier A."/>
            <person name="Kalinowski J."/>
            <person name="Ruckert C."/>
        </authorList>
    </citation>
    <scope>NUCLEOTIDE SEQUENCE [LARGE SCALE GENOMIC DNA]</scope>
    <source>
        <strain evidence="2 3">IBRC-M 10912</strain>
    </source>
</reference>
<dbReference type="InterPro" id="IPR036388">
    <property type="entry name" value="WH-like_DNA-bd_sf"/>
</dbReference>
<gene>
    <name evidence="2" type="ORF">ACFOZ7_05730</name>
</gene>
<dbReference type="SUPFAM" id="SSF46785">
    <property type="entry name" value="Winged helix' DNA-binding domain"/>
    <property type="match status" value="1"/>
</dbReference>
<dbReference type="GeneID" id="71854722"/>
<feature type="region of interest" description="Disordered" evidence="1">
    <location>
        <begin position="75"/>
        <end position="108"/>
    </location>
</feature>
<dbReference type="RefSeq" id="WP_246966921.1">
    <property type="nucleotide sequence ID" value="NZ_CP095397.1"/>
</dbReference>
<proteinExistence type="predicted"/>
<organism evidence="2 3">
    <name type="scientific">Natribaculum luteum</name>
    <dbReference type="NCBI Taxonomy" id="1586232"/>
    <lineage>
        <taxon>Archaea</taxon>
        <taxon>Methanobacteriati</taxon>
        <taxon>Methanobacteriota</taxon>
        <taxon>Stenosarchaea group</taxon>
        <taxon>Halobacteria</taxon>
        <taxon>Halobacteriales</taxon>
        <taxon>Natrialbaceae</taxon>
        <taxon>Natribaculum</taxon>
    </lineage>
</organism>
<feature type="compositionally biased region" description="Acidic residues" evidence="1">
    <location>
        <begin position="75"/>
        <end position="85"/>
    </location>
</feature>
<evidence type="ECO:0000313" key="3">
    <source>
        <dbReference type="Proteomes" id="UP001595821"/>
    </source>
</evidence>
<evidence type="ECO:0000256" key="1">
    <source>
        <dbReference type="SAM" id="MobiDB-lite"/>
    </source>
</evidence>
<dbReference type="GO" id="GO:0003677">
    <property type="term" value="F:DNA binding"/>
    <property type="evidence" value="ECO:0007669"/>
    <property type="project" value="UniProtKB-KW"/>
</dbReference>
<dbReference type="EMBL" id="JBHSDJ010000013">
    <property type="protein sequence ID" value="MFC4246497.1"/>
    <property type="molecule type" value="Genomic_DNA"/>
</dbReference>
<dbReference type="Gene3D" id="1.10.10.10">
    <property type="entry name" value="Winged helix-like DNA-binding domain superfamily/Winged helix DNA-binding domain"/>
    <property type="match status" value="1"/>
</dbReference>
<comment type="caution">
    <text evidence="2">The sequence shown here is derived from an EMBL/GenBank/DDBJ whole genome shotgun (WGS) entry which is preliminary data.</text>
</comment>
<sequence>MRKSGSWMTIWDDRILEYIRREGSGSPKELEESGYVRVSKSHISRRLRKLAEHGLLTHLGNGVYVITERGEAYLDGELDTSEDAPETPIDVTDENGNGNGETGSNHAG</sequence>
<dbReference type="AlphaFoldDB" id="A0ABD5NWL2"/>
<dbReference type="CDD" id="cd00090">
    <property type="entry name" value="HTH_ARSR"/>
    <property type="match status" value="1"/>
</dbReference>
<protein>
    <submittedName>
        <fullName evidence="2">Winged helix DNA-binding protein</fullName>
    </submittedName>
</protein>
<evidence type="ECO:0000313" key="2">
    <source>
        <dbReference type="EMBL" id="MFC4246497.1"/>
    </source>
</evidence>
<keyword evidence="2" id="KW-0238">DNA-binding</keyword>
<dbReference type="Proteomes" id="UP001595821">
    <property type="component" value="Unassembled WGS sequence"/>
</dbReference>
<accession>A0ABD5NWL2</accession>
<dbReference type="InterPro" id="IPR036390">
    <property type="entry name" value="WH_DNA-bd_sf"/>
</dbReference>
<name>A0ABD5NWL2_9EURY</name>
<dbReference type="InterPro" id="IPR011991">
    <property type="entry name" value="ArsR-like_HTH"/>
</dbReference>